<gene>
    <name evidence="1" type="ordered locus">EBL_c00260</name>
</gene>
<dbReference type="EMBL" id="CP001560">
    <property type="protein sequence ID" value="AFJ45163.1"/>
    <property type="molecule type" value="Genomic_DNA"/>
</dbReference>
<dbReference type="HOGENOM" id="CLU_3140644_0_0_6"/>
<sequence>MVKKQAGHKVKVRRGQKYPANIYLRKFSNANNNQSNFTVSRAINRFIAG</sequence>
<organism evidence="1 2">
    <name type="scientific">Shimwellia blattae (strain ATCC 29907 / DSM 4481 / JCM 1650 / NBRC 105725 / CDC 9005-74)</name>
    <name type="common">Escherichia blattae</name>
    <dbReference type="NCBI Taxonomy" id="630626"/>
    <lineage>
        <taxon>Bacteria</taxon>
        <taxon>Pseudomonadati</taxon>
        <taxon>Pseudomonadota</taxon>
        <taxon>Gammaproteobacteria</taxon>
        <taxon>Enterobacterales</taxon>
        <taxon>Enterobacteriaceae</taxon>
        <taxon>Shimwellia</taxon>
    </lineage>
</organism>
<evidence type="ECO:0000313" key="1">
    <source>
        <dbReference type="EMBL" id="AFJ45163.1"/>
    </source>
</evidence>
<proteinExistence type="predicted"/>
<accession>I2B3Q9</accession>
<dbReference type="AlphaFoldDB" id="I2B3Q9"/>
<protein>
    <submittedName>
        <fullName evidence="1">Uncharacterized protein</fullName>
    </submittedName>
</protein>
<dbReference type="KEGG" id="ebt:EBL_c00260"/>
<name>I2B3Q9_SHIBC</name>
<keyword evidence="2" id="KW-1185">Reference proteome</keyword>
<evidence type="ECO:0000313" key="2">
    <source>
        <dbReference type="Proteomes" id="UP000001955"/>
    </source>
</evidence>
<dbReference type="Proteomes" id="UP000001955">
    <property type="component" value="Chromosome"/>
</dbReference>
<reference evidence="1 2" key="1">
    <citation type="journal article" date="2012" name="J. Bacteriol.">
        <title>Complete genome sequence of the B12-producing Shimwellia blattae strain DSM 4481, isolated from a cockroach.</title>
        <authorList>
            <person name="Brzuszkiewicz E."/>
            <person name="Waschkowitz T."/>
            <person name="Wiezer A."/>
            <person name="Daniel R."/>
        </authorList>
    </citation>
    <scope>NUCLEOTIDE SEQUENCE [LARGE SCALE GENOMIC DNA]</scope>
    <source>
        <strain evidence="2">ATCC 29907 / DSM 4481 / JCM 1650 / NBRC 105725 / CDC 9005-74</strain>
    </source>
</reference>